<feature type="domain" description="Xaa-Pro dipeptidyl-peptidase C-terminal" evidence="3">
    <location>
        <begin position="358"/>
        <end position="615"/>
    </location>
</feature>
<sequence length="654" mass="69159">MPRYLGRARVAAALGALAALALVAAVGLTATPASASRGLPFVSGHETKPVYSYAHAIRESVWVDTHLDNDGDGKPDAVAVDIVRPSEAPRAGIKVPVIMEASPYYTCCGRGNESQVKGYDANGVIDNVPLYYDNYFVPRGYAFVAVDLAGTNRSTGCGDVGGPEEIGSAKAVIDWLNGRTTAHYADGTPARASWTTGKVGMIGKSWDGTIADGVAATGVKGLVTIVPVSGISSWYDYMRLDGVPRSDDYPGFLGSDVTGRPAGTCDSEFDALDTAADDSTGNFNDYWAQRDYVLSASKVHASVFFIHGLNDNNVFLKNFSQYWGALEARHVPVKAWLTQEGHTDPFDIRRSTWVDTLHQWFDYWLQGLNNGIMRQPKVDIERAPNQWVTQSDFPAPGAHPLRLGLGAGTTGAGTLGTGGHAGGTASLTDNPRLRETTAVANPDTVRTDRLVFLSSGIGKPLHISGTPSVTLRIKADQPDTELTARLVDYGTGTRDDYLADDLSGVTTLSTSDCWGESTPTDSACYLQTAEDLVTSDYGILTRGWTDAAHYQSLNRLTPLTPGKWYTVTWQLQPQDQILAAGHNLGLVLSLSDEENTSPNSTGATVTVDLAGSSVNLPVAGPASLPRPGTAPQVSAPAVTGAVVPAASAGAKLPG</sequence>
<comment type="caution">
    <text evidence="4">The sequence shown here is derived from an EMBL/GenBank/DDBJ whole genome shotgun (WGS) entry which is preliminary data.</text>
</comment>
<dbReference type="InterPro" id="IPR029058">
    <property type="entry name" value="AB_hydrolase_fold"/>
</dbReference>
<gene>
    <name evidence="4" type="ORF">GCM10023322_78400</name>
</gene>
<dbReference type="SUPFAM" id="SSF53474">
    <property type="entry name" value="alpha/beta-Hydrolases"/>
    <property type="match status" value="1"/>
</dbReference>
<organism evidence="4 5">
    <name type="scientific">Rugosimonospora acidiphila</name>
    <dbReference type="NCBI Taxonomy" id="556531"/>
    <lineage>
        <taxon>Bacteria</taxon>
        <taxon>Bacillati</taxon>
        <taxon>Actinomycetota</taxon>
        <taxon>Actinomycetes</taxon>
        <taxon>Micromonosporales</taxon>
        <taxon>Micromonosporaceae</taxon>
        <taxon>Rugosimonospora</taxon>
    </lineage>
</organism>
<dbReference type="Proteomes" id="UP001501570">
    <property type="component" value="Unassembled WGS sequence"/>
</dbReference>
<evidence type="ECO:0000259" key="3">
    <source>
        <dbReference type="SMART" id="SM00939"/>
    </source>
</evidence>
<dbReference type="SUPFAM" id="SSF49785">
    <property type="entry name" value="Galactose-binding domain-like"/>
    <property type="match status" value="1"/>
</dbReference>
<name>A0ABP9SQQ6_9ACTN</name>
<keyword evidence="5" id="KW-1185">Reference proteome</keyword>
<accession>A0ABP9SQQ6</accession>
<dbReference type="RefSeq" id="WP_345638497.1">
    <property type="nucleotide sequence ID" value="NZ_BAABJQ010000043.1"/>
</dbReference>
<keyword evidence="2" id="KW-0732">Signal</keyword>
<dbReference type="Gene3D" id="3.40.50.1820">
    <property type="entry name" value="alpha/beta hydrolase"/>
    <property type="match status" value="2"/>
</dbReference>
<reference evidence="5" key="1">
    <citation type="journal article" date="2019" name="Int. J. Syst. Evol. Microbiol.">
        <title>The Global Catalogue of Microorganisms (GCM) 10K type strain sequencing project: providing services to taxonomists for standard genome sequencing and annotation.</title>
        <authorList>
            <consortium name="The Broad Institute Genomics Platform"/>
            <consortium name="The Broad Institute Genome Sequencing Center for Infectious Disease"/>
            <person name="Wu L."/>
            <person name="Ma J."/>
        </authorList>
    </citation>
    <scope>NUCLEOTIDE SEQUENCE [LARGE SCALE GENOMIC DNA]</scope>
    <source>
        <strain evidence="5">JCM 18304</strain>
    </source>
</reference>
<dbReference type="PANTHER" id="PTHR43056:SF10">
    <property type="entry name" value="COCE_NOND FAMILY, PUTATIVE (AFU_ORTHOLOGUE AFUA_7G00600)-RELATED"/>
    <property type="match status" value="1"/>
</dbReference>
<dbReference type="InterPro" id="IPR008979">
    <property type="entry name" value="Galactose-bd-like_sf"/>
</dbReference>
<dbReference type="InterPro" id="IPR000383">
    <property type="entry name" value="Xaa-Pro-like_dom"/>
</dbReference>
<dbReference type="NCBIfam" id="NF003780">
    <property type="entry name" value="PRK05371.1-1"/>
    <property type="match status" value="1"/>
</dbReference>
<dbReference type="EMBL" id="BAABJQ010000043">
    <property type="protein sequence ID" value="GAA5200459.1"/>
    <property type="molecule type" value="Genomic_DNA"/>
</dbReference>
<feature type="chain" id="PRO_5046218505" evidence="2">
    <location>
        <begin position="36"/>
        <end position="654"/>
    </location>
</feature>
<keyword evidence="1" id="KW-0378">Hydrolase</keyword>
<dbReference type="Gene3D" id="2.60.120.260">
    <property type="entry name" value="Galactose-binding domain-like"/>
    <property type="match status" value="1"/>
</dbReference>
<evidence type="ECO:0000313" key="5">
    <source>
        <dbReference type="Proteomes" id="UP001501570"/>
    </source>
</evidence>
<dbReference type="InterPro" id="IPR005674">
    <property type="entry name" value="CocE/Ser_esterase"/>
</dbReference>
<protein>
    <submittedName>
        <fullName evidence="4">Xaa-Pro dipeptidyl-peptidase</fullName>
    </submittedName>
</protein>
<dbReference type="InterPro" id="IPR050585">
    <property type="entry name" value="Xaa-Pro_dipeptidyl-ppase/CocE"/>
</dbReference>
<dbReference type="NCBIfam" id="TIGR00976">
    <property type="entry name" value="CocE_NonD"/>
    <property type="match status" value="1"/>
</dbReference>
<dbReference type="Pfam" id="PF02129">
    <property type="entry name" value="Peptidase_S15"/>
    <property type="match status" value="1"/>
</dbReference>
<feature type="signal peptide" evidence="2">
    <location>
        <begin position="1"/>
        <end position="35"/>
    </location>
</feature>
<evidence type="ECO:0000256" key="2">
    <source>
        <dbReference type="SAM" id="SignalP"/>
    </source>
</evidence>
<dbReference type="PANTHER" id="PTHR43056">
    <property type="entry name" value="PEPTIDASE S9 PROLYL OLIGOPEPTIDASE"/>
    <property type="match status" value="1"/>
</dbReference>
<proteinExistence type="predicted"/>
<dbReference type="SMART" id="SM00939">
    <property type="entry name" value="PepX_C"/>
    <property type="match status" value="1"/>
</dbReference>
<dbReference type="InterPro" id="IPR013736">
    <property type="entry name" value="Xaa-Pro_dipept_C"/>
</dbReference>
<evidence type="ECO:0000313" key="4">
    <source>
        <dbReference type="EMBL" id="GAA5200459.1"/>
    </source>
</evidence>
<evidence type="ECO:0000256" key="1">
    <source>
        <dbReference type="ARBA" id="ARBA00022801"/>
    </source>
</evidence>
<dbReference type="Pfam" id="PF08530">
    <property type="entry name" value="PepX_C"/>
    <property type="match status" value="1"/>
</dbReference>